<reference evidence="11" key="1">
    <citation type="submission" date="2018-02" db="EMBL/GenBank/DDBJ databases">
        <authorList>
            <person name="Moore K."/>
            <person name="Momper L."/>
        </authorList>
    </citation>
    <scope>NUCLEOTIDE SEQUENCE [LARGE SCALE GENOMIC DNA]</scope>
    <source>
        <strain evidence="11">ULC18</strain>
    </source>
</reference>
<feature type="transmembrane region" description="Helical" evidence="8">
    <location>
        <begin position="455"/>
        <end position="475"/>
    </location>
</feature>
<dbReference type="GO" id="GO:0005886">
    <property type="term" value="C:plasma membrane"/>
    <property type="evidence" value="ECO:0007669"/>
    <property type="project" value="UniProtKB-SubCell"/>
</dbReference>
<dbReference type="Proteomes" id="UP000239576">
    <property type="component" value="Unassembled WGS sequence"/>
</dbReference>
<dbReference type="InterPro" id="IPR004282">
    <property type="entry name" value="CemA"/>
</dbReference>
<evidence type="ECO:0000313" key="10">
    <source>
        <dbReference type="EMBL" id="PSB28167.1"/>
    </source>
</evidence>
<evidence type="ECO:0000256" key="9">
    <source>
        <dbReference type="SAM" id="MobiDB-lite"/>
    </source>
</evidence>
<evidence type="ECO:0000256" key="1">
    <source>
        <dbReference type="ARBA" id="ARBA00004141"/>
    </source>
</evidence>
<evidence type="ECO:0000256" key="2">
    <source>
        <dbReference type="ARBA" id="ARBA00022448"/>
    </source>
</evidence>
<dbReference type="HAMAP" id="MF_01308">
    <property type="entry name" value="CemA_PxcA"/>
    <property type="match status" value="1"/>
</dbReference>
<evidence type="ECO:0000313" key="11">
    <source>
        <dbReference type="Proteomes" id="UP000239576"/>
    </source>
</evidence>
<dbReference type="RefSeq" id="WP_106257106.1">
    <property type="nucleotide sequence ID" value="NZ_CAWNSW010000092.1"/>
</dbReference>
<evidence type="ECO:0000256" key="6">
    <source>
        <dbReference type="ARBA" id="ARBA00023065"/>
    </source>
</evidence>
<dbReference type="NCBIfam" id="NF002703">
    <property type="entry name" value="PRK02507.1-1"/>
    <property type="match status" value="1"/>
</dbReference>
<comment type="caution">
    <text evidence="10">The sequence shown here is derived from an EMBL/GenBank/DDBJ whole genome shotgun (WGS) entry which is preliminary data.</text>
</comment>
<name>A0A2T1E5Y8_9CYAN</name>
<protein>
    <recommendedName>
        <fullName evidence="8">Proton extrusion protein PxcA</fullName>
    </recommendedName>
</protein>
<gene>
    <name evidence="8" type="primary">pxcA</name>
    <name evidence="10" type="ORF">C7B82_15100</name>
</gene>
<keyword evidence="7 8" id="KW-0472">Membrane</keyword>
<dbReference type="EMBL" id="PVWK01000083">
    <property type="protein sequence ID" value="PSB28167.1"/>
    <property type="molecule type" value="Genomic_DNA"/>
</dbReference>
<accession>A0A2T1E5Y8</accession>
<dbReference type="AlphaFoldDB" id="A0A2T1E5Y8"/>
<evidence type="ECO:0000256" key="3">
    <source>
        <dbReference type="ARBA" id="ARBA00022692"/>
    </source>
</evidence>
<keyword evidence="8" id="KW-1003">Cell membrane</keyword>
<keyword evidence="6 8" id="KW-0406">Ion transport</keyword>
<keyword evidence="5 8" id="KW-1133">Transmembrane helix</keyword>
<dbReference type="Pfam" id="PF03040">
    <property type="entry name" value="CemA"/>
    <property type="match status" value="2"/>
</dbReference>
<comment type="subcellular location">
    <subcellularLocation>
        <location evidence="8">Cell inner membrane</location>
        <topology evidence="8">Multi-pass membrane protein</topology>
    </subcellularLocation>
    <subcellularLocation>
        <location evidence="1">Membrane</location>
        <topology evidence="1">Multi-pass membrane protein</topology>
    </subcellularLocation>
</comment>
<reference evidence="10 11" key="2">
    <citation type="submission" date="2018-03" db="EMBL/GenBank/DDBJ databases">
        <title>The ancient ancestry and fast evolution of plastids.</title>
        <authorList>
            <person name="Moore K.R."/>
            <person name="Magnabosco C."/>
            <person name="Momper L."/>
            <person name="Gold D.A."/>
            <person name="Bosak T."/>
            <person name="Fournier G.P."/>
        </authorList>
    </citation>
    <scope>NUCLEOTIDE SEQUENCE [LARGE SCALE GENOMIC DNA]</scope>
    <source>
        <strain evidence="10 11">ULC18</strain>
    </source>
</reference>
<organism evidence="10 11">
    <name type="scientific">Stenomitos frigidus ULC18</name>
    <dbReference type="NCBI Taxonomy" id="2107698"/>
    <lineage>
        <taxon>Bacteria</taxon>
        <taxon>Bacillati</taxon>
        <taxon>Cyanobacteriota</taxon>
        <taxon>Cyanophyceae</taxon>
        <taxon>Leptolyngbyales</taxon>
        <taxon>Leptolyngbyaceae</taxon>
        <taxon>Stenomitos</taxon>
    </lineage>
</organism>
<sequence>MQTTIWTRLKQSLLAARQWYEQTPERALDQAYAATLMIKSVEDEHFDGNPISVSTDKYGTNSNAVFQEELRKCLKIATLRLSEFKASRFVFNTTDASGNALQGPASLANKERSAIILEKLKFIDEVLARYQAQQSESLSLVPVEQNGKVQLTPSDKSQLTLRSNANTGSQRLSNGQTIDQLYQSESVPEDEGIFDKSGVLPRTIASTIGRIKRDLDPNSEQQVVRSFRSTKAKTQTAIRFMLILIAVPLLTEQISKALIVGPIVDSFRSPAVTEPFLNFELQEEALKELQTFKERLEFDFLLGKAPSLTSEVGGDRAGGESAVGEAAVGEGKATGEANKTFTKAEQEELIEGKLKERAEEIKLEYSHASSGAIKNIFADLFSVAAFAIVLLVSRREVAVLKSFIDDTVYGLSDSAKAFVIILLTDTFVGFHSPHGWEVLLEGLSNHWGLPANRDFIFLFIATFPVILDTIFKYWIFRYLNRISPSAVATYKNMNE</sequence>
<keyword evidence="3 8" id="KW-0812">Transmembrane</keyword>
<keyword evidence="11" id="KW-1185">Reference proteome</keyword>
<feature type="region of interest" description="Disordered" evidence="9">
    <location>
        <begin position="152"/>
        <end position="175"/>
    </location>
</feature>
<keyword evidence="2 8" id="KW-0813">Transport</keyword>
<dbReference type="OrthoDB" id="418298at2"/>
<keyword evidence="4 8" id="KW-0375">Hydrogen ion transport</keyword>
<comment type="function">
    <text evidence="8">Required for H(+) efflux immediately after light irradiation to form a rapid H(+) concentration gradient across the thylakoid membranes. Together with PxcL, contributes to transient H(+) uptake following dark to light transition.</text>
</comment>
<evidence type="ECO:0000256" key="5">
    <source>
        <dbReference type="ARBA" id="ARBA00022989"/>
    </source>
</evidence>
<comment type="similarity">
    <text evidence="8">Belongs to the CemA family.</text>
</comment>
<comment type="caution">
    <text evidence="8">Lacks conserved residue(s) required for the propagation of feature annotation.</text>
</comment>
<evidence type="ECO:0000256" key="4">
    <source>
        <dbReference type="ARBA" id="ARBA00022781"/>
    </source>
</evidence>
<dbReference type="PANTHER" id="PTHR33650">
    <property type="entry name" value="CHLOROPLAST ENVELOPE MEMBRANE PROTEIN-RELATED"/>
    <property type="match status" value="1"/>
</dbReference>
<dbReference type="GO" id="GO:0015078">
    <property type="term" value="F:proton transmembrane transporter activity"/>
    <property type="evidence" value="ECO:0007669"/>
    <property type="project" value="UniProtKB-UniRule"/>
</dbReference>
<evidence type="ECO:0000256" key="8">
    <source>
        <dbReference type="HAMAP-Rule" id="MF_01308"/>
    </source>
</evidence>
<dbReference type="PANTHER" id="PTHR33650:SF2">
    <property type="entry name" value="CHLOROPLAST ENVELOPE MEMBRANE PROTEIN"/>
    <property type="match status" value="1"/>
</dbReference>
<proteinExistence type="inferred from homology"/>
<evidence type="ECO:0000256" key="7">
    <source>
        <dbReference type="ARBA" id="ARBA00023136"/>
    </source>
</evidence>
<keyword evidence="8" id="KW-0997">Cell inner membrane</keyword>